<sequence length="142" mass="15318">MSRKLASLGVTAVAAAGLSLGTAPQANAAAGLTCPNSQDYCMQFYYNSSYKGSYTMFTGFDHYSLDGYKFLSGGAGQGQYVKNNAASAWNLSYYNLVIYYNSNLAGACDSIPKMDGASQLKNTYNENASFGYGRYDGNCYKF</sequence>
<proteinExistence type="predicted"/>
<evidence type="ECO:0000256" key="1">
    <source>
        <dbReference type="SAM" id="SignalP"/>
    </source>
</evidence>
<dbReference type="RefSeq" id="WP_269664066.1">
    <property type="nucleotide sequence ID" value="NZ_CP114413.1"/>
</dbReference>
<reference evidence="2" key="1">
    <citation type="submission" date="2022-12" db="EMBL/GenBank/DDBJ databases">
        <authorList>
            <person name="Ruckert C."/>
            <person name="Busche T."/>
            <person name="Kalinowski J."/>
            <person name="Wittmann C."/>
        </authorList>
    </citation>
    <scope>NUCLEOTIDE SEQUENCE</scope>
    <source>
        <strain evidence="2">DSM 40467</strain>
    </source>
</reference>
<dbReference type="EMBL" id="CP114413">
    <property type="protein sequence ID" value="WAZ26581.1"/>
    <property type="molecule type" value="Genomic_DNA"/>
</dbReference>
<protein>
    <submittedName>
        <fullName evidence="2">Peptidase inhibitor family I36 protein</fullName>
    </submittedName>
</protein>
<keyword evidence="1" id="KW-0732">Signal</keyword>
<gene>
    <name evidence="2" type="ORF">STRCI_008175</name>
</gene>
<feature type="signal peptide" evidence="1">
    <location>
        <begin position="1"/>
        <end position="28"/>
    </location>
</feature>
<keyword evidence="3" id="KW-1185">Reference proteome</keyword>
<dbReference type="Pfam" id="PF03995">
    <property type="entry name" value="Inhibitor_I36"/>
    <property type="match status" value="1"/>
</dbReference>
<evidence type="ECO:0000313" key="2">
    <source>
        <dbReference type="EMBL" id="WAZ26581.1"/>
    </source>
</evidence>
<evidence type="ECO:0000313" key="3">
    <source>
        <dbReference type="Proteomes" id="UP001164439"/>
    </source>
</evidence>
<feature type="chain" id="PRO_5046840963" evidence="1">
    <location>
        <begin position="29"/>
        <end position="142"/>
    </location>
</feature>
<name>A0ABY7KPV2_9ACTN</name>
<dbReference type="Proteomes" id="UP001164439">
    <property type="component" value="Chromosome"/>
</dbReference>
<accession>A0ABY7KPV2</accession>
<organism evidence="2 3">
    <name type="scientific">Streptomyces cinnabarinus</name>
    <dbReference type="NCBI Taxonomy" id="67287"/>
    <lineage>
        <taxon>Bacteria</taxon>
        <taxon>Bacillati</taxon>
        <taxon>Actinomycetota</taxon>
        <taxon>Actinomycetes</taxon>
        <taxon>Kitasatosporales</taxon>
        <taxon>Streptomycetaceae</taxon>
        <taxon>Streptomyces</taxon>
    </lineage>
</organism>